<protein>
    <recommendedName>
        <fullName evidence="1">N-acetyltransferase domain-containing protein</fullName>
    </recommendedName>
</protein>
<dbReference type="InterPro" id="IPR016181">
    <property type="entry name" value="Acyl_CoA_acyltransferase"/>
</dbReference>
<gene>
    <name evidence="2" type="ORF">C7I55_18435</name>
</gene>
<dbReference type="InterPro" id="IPR000182">
    <property type="entry name" value="GNAT_dom"/>
</dbReference>
<dbReference type="InterPro" id="IPR051531">
    <property type="entry name" value="N-acetyltransferase"/>
</dbReference>
<dbReference type="GO" id="GO:0016747">
    <property type="term" value="F:acyltransferase activity, transferring groups other than amino-acyl groups"/>
    <property type="evidence" value="ECO:0007669"/>
    <property type="project" value="InterPro"/>
</dbReference>
<evidence type="ECO:0000313" key="3">
    <source>
        <dbReference type="Proteomes" id="UP000241167"/>
    </source>
</evidence>
<organism evidence="2 3">
    <name type="scientific">Allosphingosinicella deserti</name>
    <dbReference type="NCBI Taxonomy" id="2116704"/>
    <lineage>
        <taxon>Bacteria</taxon>
        <taxon>Pseudomonadati</taxon>
        <taxon>Pseudomonadota</taxon>
        <taxon>Alphaproteobacteria</taxon>
        <taxon>Sphingomonadales</taxon>
        <taxon>Sphingomonadaceae</taxon>
        <taxon>Allosphingosinicella</taxon>
    </lineage>
</organism>
<dbReference type="AlphaFoldDB" id="A0A2P7QKU2"/>
<dbReference type="CDD" id="cd04301">
    <property type="entry name" value="NAT_SF"/>
    <property type="match status" value="1"/>
</dbReference>
<evidence type="ECO:0000259" key="1">
    <source>
        <dbReference type="PROSITE" id="PS51186"/>
    </source>
</evidence>
<name>A0A2P7QKU2_9SPHN</name>
<reference evidence="2 3" key="1">
    <citation type="submission" date="2018-03" db="EMBL/GenBank/DDBJ databases">
        <title>The draft genome of Sphingosinicella sp. GL-C-18.</title>
        <authorList>
            <person name="Liu L."/>
            <person name="Li L."/>
            <person name="Liang L."/>
            <person name="Zhang X."/>
            <person name="Wang T."/>
        </authorList>
    </citation>
    <scope>NUCLEOTIDE SEQUENCE [LARGE SCALE GENOMIC DNA]</scope>
    <source>
        <strain evidence="2 3">GL-C-18</strain>
    </source>
</reference>
<dbReference type="Gene3D" id="3.40.630.30">
    <property type="match status" value="1"/>
</dbReference>
<proteinExistence type="predicted"/>
<sequence>MFASASGLLRGGVAGSAMHCCMSMMVSAVSGVGMTGPFSGTKRACAALPSRPGRNKKIRTSARGSKRMLYGSALKTAHLTIRPFRPEDVEPLVTLFADPLVHQFVDEGLPLSQDVARLWVARSNENLASFGFGTGAVVENASGRLIGWAGFARPGDGSEELIYGLAADRWGQGLGRELLESLLRFAESRVISPVRATVDPRNDRSIALLTAAGFRLAERGHRGDPDSDLYLLT</sequence>
<dbReference type="PANTHER" id="PTHR43792">
    <property type="entry name" value="GNAT FAMILY, PUTATIVE (AFU_ORTHOLOGUE AFUA_3G00765)-RELATED-RELATED"/>
    <property type="match status" value="1"/>
</dbReference>
<keyword evidence="3" id="KW-1185">Reference proteome</keyword>
<dbReference type="PROSITE" id="PS51186">
    <property type="entry name" value="GNAT"/>
    <property type="match status" value="1"/>
</dbReference>
<feature type="domain" description="N-acetyltransferase" evidence="1">
    <location>
        <begin position="79"/>
        <end position="233"/>
    </location>
</feature>
<dbReference type="Pfam" id="PF13302">
    <property type="entry name" value="Acetyltransf_3"/>
    <property type="match status" value="1"/>
</dbReference>
<dbReference type="PANTHER" id="PTHR43792:SF16">
    <property type="entry name" value="N-ACETYLTRANSFERASE DOMAIN-CONTAINING PROTEIN"/>
    <property type="match status" value="1"/>
</dbReference>
<evidence type="ECO:0000313" key="2">
    <source>
        <dbReference type="EMBL" id="PSJ38599.1"/>
    </source>
</evidence>
<accession>A0A2P7QKU2</accession>
<dbReference type="EMBL" id="PXYI01000006">
    <property type="protein sequence ID" value="PSJ38599.1"/>
    <property type="molecule type" value="Genomic_DNA"/>
</dbReference>
<dbReference type="SUPFAM" id="SSF55729">
    <property type="entry name" value="Acyl-CoA N-acyltransferases (Nat)"/>
    <property type="match status" value="1"/>
</dbReference>
<dbReference type="Proteomes" id="UP000241167">
    <property type="component" value="Unassembled WGS sequence"/>
</dbReference>
<comment type="caution">
    <text evidence="2">The sequence shown here is derived from an EMBL/GenBank/DDBJ whole genome shotgun (WGS) entry which is preliminary data.</text>
</comment>